<name>A0A1G2Q2M9_9BACT</name>
<dbReference type="GO" id="GO:0008360">
    <property type="term" value="P:regulation of cell shape"/>
    <property type="evidence" value="ECO:0007669"/>
    <property type="project" value="UniProtKB-KW"/>
</dbReference>
<sequence>MIGLFDSGIGGLTVVREVMKRLPDYSLLYLGDTARTPYGNKSAEVVAAYGLQAAKFLVDRGARIIVVACNTVSAVGLTAIRQAYPDIPFFDVITPAIATVKKVSQGHHIGVMGTRALVASGIYQHLLSQENNFQVTAQAAPLLVPLVEEGWLDRPETKRIIRRYLAPFKQAQIDTLVLACTHYPLLKSLIIPRMGKRVKVIDPAEETAIALTQWLVEHPAEADSLPLGASHFYVTDFTPQTEKVASNWLKRTIKLEKVELK</sequence>
<feature type="active site" description="Proton donor/acceptor" evidence="7">
    <location>
        <position position="69"/>
    </location>
</feature>
<evidence type="ECO:0000256" key="2">
    <source>
        <dbReference type="ARBA" id="ARBA00013090"/>
    </source>
</evidence>
<keyword evidence="3 7" id="KW-0133">Cell shape</keyword>
<dbReference type="SUPFAM" id="SSF53681">
    <property type="entry name" value="Aspartate/glutamate racemase"/>
    <property type="match status" value="2"/>
</dbReference>
<comment type="pathway">
    <text evidence="7">Cell wall biogenesis; peptidoglycan biosynthesis.</text>
</comment>
<dbReference type="Pfam" id="PF01177">
    <property type="entry name" value="Asp_Glu_race"/>
    <property type="match status" value="1"/>
</dbReference>
<dbReference type="EMBL" id="MHTB01000035">
    <property type="protein sequence ID" value="OHA54835.1"/>
    <property type="molecule type" value="Genomic_DNA"/>
</dbReference>
<dbReference type="InterPro" id="IPR033134">
    <property type="entry name" value="Asp/Glu_racemase_AS_2"/>
</dbReference>
<comment type="similarity">
    <text evidence="7">Belongs to the aspartate/glutamate racemases family.</text>
</comment>
<feature type="binding site" evidence="7">
    <location>
        <begin position="6"/>
        <end position="7"/>
    </location>
    <ligand>
        <name>substrate</name>
    </ligand>
</feature>
<dbReference type="Gene3D" id="3.40.50.1860">
    <property type="match status" value="2"/>
</dbReference>
<evidence type="ECO:0000256" key="3">
    <source>
        <dbReference type="ARBA" id="ARBA00022960"/>
    </source>
</evidence>
<evidence type="ECO:0000313" key="9">
    <source>
        <dbReference type="Proteomes" id="UP000178936"/>
    </source>
</evidence>
<dbReference type="EC" id="5.1.1.3" evidence="2 7"/>
<dbReference type="Proteomes" id="UP000178936">
    <property type="component" value="Unassembled WGS sequence"/>
</dbReference>
<evidence type="ECO:0000313" key="8">
    <source>
        <dbReference type="EMBL" id="OHA54835.1"/>
    </source>
</evidence>
<protein>
    <recommendedName>
        <fullName evidence="2 7">Glutamate racemase</fullName>
        <ecNumber evidence="2 7">5.1.1.3</ecNumber>
    </recommendedName>
</protein>
<dbReference type="InterPro" id="IPR004391">
    <property type="entry name" value="Glu_race"/>
</dbReference>
<accession>A0A1G2Q2M9</accession>
<dbReference type="PANTHER" id="PTHR21198">
    <property type="entry name" value="GLUTAMATE RACEMASE"/>
    <property type="match status" value="1"/>
</dbReference>
<feature type="binding site" evidence="7">
    <location>
        <begin position="70"/>
        <end position="71"/>
    </location>
    <ligand>
        <name>substrate</name>
    </ligand>
</feature>
<organism evidence="8 9">
    <name type="scientific">Candidatus Veblenbacteria bacterium RIFOXYA2_FULL_43_9</name>
    <dbReference type="NCBI Taxonomy" id="1802425"/>
    <lineage>
        <taxon>Bacteria</taxon>
        <taxon>Candidatus Vebleniibacteriota</taxon>
    </lineage>
</organism>
<feature type="binding site" evidence="7">
    <location>
        <begin position="181"/>
        <end position="182"/>
    </location>
    <ligand>
        <name>substrate</name>
    </ligand>
</feature>
<reference evidence="8 9" key="1">
    <citation type="journal article" date="2016" name="Nat. Commun.">
        <title>Thousands of microbial genomes shed light on interconnected biogeochemical processes in an aquifer system.</title>
        <authorList>
            <person name="Anantharaman K."/>
            <person name="Brown C.T."/>
            <person name="Hug L.A."/>
            <person name="Sharon I."/>
            <person name="Castelle C.J."/>
            <person name="Probst A.J."/>
            <person name="Thomas B.C."/>
            <person name="Singh A."/>
            <person name="Wilkins M.J."/>
            <person name="Karaoz U."/>
            <person name="Brodie E.L."/>
            <person name="Williams K.H."/>
            <person name="Hubbard S.S."/>
            <person name="Banfield J.F."/>
        </authorList>
    </citation>
    <scope>NUCLEOTIDE SEQUENCE [LARGE SCALE GENOMIC DNA]</scope>
</reference>
<evidence type="ECO:0000256" key="6">
    <source>
        <dbReference type="ARBA" id="ARBA00023316"/>
    </source>
</evidence>
<dbReference type="FunFam" id="3.40.50.1860:FF:000001">
    <property type="entry name" value="Glutamate racemase"/>
    <property type="match status" value="1"/>
</dbReference>
<feature type="active site" description="Proton donor/acceptor" evidence="7">
    <location>
        <position position="180"/>
    </location>
</feature>
<gene>
    <name evidence="7" type="primary">murI</name>
    <name evidence="8" type="ORF">A2226_00920</name>
</gene>
<dbReference type="PANTHER" id="PTHR21198:SF2">
    <property type="entry name" value="GLUTAMATE RACEMASE"/>
    <property type="match status" value="1"/>
</dbReference>
<keyword evidence="6 7" id="KW-0961">Cell wall biogenesis/degradation</keyword>
<comment type="caution">
    <text evidence="8">The sequence shown here is derived from an EMBL/GenBank/DDBJ whole genome shotgun (WGS) entry which is preliminary data.</text>
</comment>
<dbReference type="NCBIfam" id="TIGR00067">
    <property type="entry name" value="glut_race"/>
    <property type="match status" value="1"/>
</dbReference>
<proteinExistence type="inferred from homology"/>
<evidence type="ECO:0000256" key="4">
    <source>
        <dbReference type="ARBA" id="ARBA00022984"/>
    </source>
</evidence>
<comment type="function">
    <text evidence="7">Provides the (R)-glutamate required for cell wall biosynthesis.</text>
</comment>
<feature type="binding site" evidence="7">
    <location>
        <begin position="38"/>
        <end position="39"/>
    </location>
    <ligand>
        <name>substrate</name>
    </ligand>
</feature>
<evidence type="ECO:0000256" key="5">
    <source>
        <dbReference type="ARBA" id="ARBA00023235"/>
    </source>
</evidence>
<comment type="catalytic activity">
    <reaction evidence="1 7">
        <text>L-glutamate = D-glutamate</text>
        <dbReference type="Rhea" id="RHEA:12813"/>
        <dbReference type="ChEBI" id="CHEBI:29985"/>
        <dbReference type="ChEBI" id="CHEBI:29986"/>
        <dbReference type="EC" id="5.1.1.3"/>
    </reaction>
</comment>
<dbReference type="GO" id="GO:0009252">
    <property type="term" value="P:peptidoglycan biosynthetic process"/>
    <property type="evidence" value="ECO:0007669"/>
    <property type="project" value="UniProtKB-UniRule"/>
</dbReference>
<evidence type="ECO:0000256" key="1">
    <source>
        <dbReference type="ARBA" id="ARBA00001602"/>
    </source>
</evidence>
<dbReference type="InterPro" id="IPR015942">
    <property type="entry name" value="Asp/Glu/hydantoin_racemase"/>
</dbReference>
<keyword evidence="4 7" id="KW-0573">Peptidoglycan synthesis</keyword>
<dbReference type="UniPathway" id="UPA00219"/>
<keyword evidence="5 7" id="KW-0413">Isomerase</keyword>
<dbReference type="PROSITE" id="PS00924">
    <property type="entry name" value="ASP_GLU_RACEMASE_2"/>
    <property type="match status" value="1"/>
</dbReference>
<dbReference type="HAMAP" id="MF_00258">
    <property type="entry name" value="Glu_racemase"/>
    <property type="match status" value="1"/>
</dbReference>
<dbReference type="GO" id="GO:0071555">
    <property type="term" value="P:cell wall organization"/>
    <property type="evidence" value="ECO:0007669"/>
    <property type="project" value="UniProtKB-KW"/>
</dbReference>
<evidence type="ECO:0000256" key="7">
    <source>
        <dbReference type="HAMAP-Rule" id="MF_00258"/>
    </source>
</evidence>
<dbReference type="InterPro" id="IPR001920">
    <property type="entry name" value="Asp/Glu_race"/>
</dbReference>
<dbReference type="AlphaFoldDB" id="A0A1G2Q2M9"/>
<dbReference type="GO" id="GO:0008881">
    <property type="term" value="F:glutamate racemase activity"/>
    <property type="evidence" value="ECO:0007669"/>
    <property type="project" value="UniProtKB-UniRule"/>
</dbReference>